<comment type="caution">
    <text evidence="1">The sequence shown here is derived from an EMBL/GenBank/DDBJ whole genome shotgun (WGS) entry which is preliminary data.</text>
</comment>
<reference evidence="1 2" key="1">
    <citation type="journal article" date="2019" name="Sci. Rep.">
        <title>Orb-weaving spider Araneus ventricosus genome elucidates the spidroin gene catalogue.</title>
        <authorList>
            <person name="Kono N."/>
            <person name="Nakamura H."/>
            <person name="Ohtoshi R."/>
            <person name="Moran D.A.P."/>
            <person name="Shinohara A."/>
            <person name="Yoshida Y."/>
            <person name="Fujiwara M."/>
            <person name="Mori M."/>
            <person name="Tomita M."/>
            <person name="Arakawa K."/>
        </authorList>
    </citation>
    <scope>NUCLEOTIDE SEQUENCE [LARGE SCALE GENOMIC DNA]</scope>
</reference>
<sequence>MKSALAACNSCPKKSIAEYFKHEEFSKENEFEEATRELTLEINNFFLLAPLKPGLFGRKRQEIGLQSSILECVTADEDVIPWSEEADGDTVEVGKKNPTA</sequence>
<dbReference type="Proteomes" id="UP000499080">
    <property type="component" value="Unassembled WGS sequence"/>
</dbReference>
<name>A0A4Y2G7Z1_ARAVE</name>
<dbReference type="AlphaFoldDB" id="A0A4Y2G7Z1"/>
<organism evidence="1 2">
    <name type="scientific">Araneus ventricosus</name>
    <name type="common">Orbweaver spider</name>
    <name type="synonym">Epeira ventricosa</name>
    <dbReference type="NCBI Taxonomy" id="182803"/>
    <lineage>
        <taxon>Eukaryota</taxon>
        <taxon>Metazoa</taxon>
        <taxon>Ecdysozoa</taxon>
        <taxon>Arthropoda</taxon>
        <taxon>Chelicerata</taxon>
        <taxon>Arachnida</taxon>
        <taxon>Araneae</taxon>
        <taxon>Araneomorphae</taxon>
        <taxon>Entelegynae</taxon>
        <taxon>Araneoidea</taxon>
        <taxon>Araneidae</taxon>
        <taxon>Araneus</taxon>
    </lineage>
</organism>
<gene>
    <name evidence="1" type="ORF">AVEN_187431_1</name>
</gene>
<evidence type="ECO:0000313" key="1">
    <source>
        <dbReference type="EMBL" id="GBM48886.1"/>
    </source>
</evidence>
<accession>A0A4Y2G7Z1</accession>
<keyword evidence="2" id="KW-1185">Reference proteome</keyword>
<protein>
    <submittedName>
        <fullName evidence="1">Uncharacterized protein</fullName>
    </submittedName>
</protein>
<evidence type="ECO:0000313" key="2">
    <source>
        <dbReference type="Proteomes" id="UP000499080"/>
    </source>
</evidence>
<dbReference type="EMBL" id="BGPR01253264">
    <property type="protein sequence ID" value="GBM48886.1"/>
    <property type="molecule type" value="Genomic_DNA"/>
</dbReference>
<proteinExistence type="predicted"/>